<comment type="function">
    <text evidence="15">Acts as a processive, ATP-dependent zinc metallopeptidase for both cytoplasmic and membrane proteins. Plays a role in the quality control of integral membrane proteins.</text>
</comment>
<feature type="binding site" evidence="15">
    <location>
        <position position="414"/>
    </location>
    <ligand>
        <name>Zn(2+)</name>
        <dbReference type="ChEBI" id="CHEBI:29105"/>
        <note>catalytic</note>
    </ligand>
</feature>
<keyword evidence="7 15" id="KW-0547">Nucleotide-binding</keyword>
<feature type="binding site" evidence="15">
    <location>
        <begin position="192"/>
        <end position="199"/>
    </location>
    <ligand>
        <name>ATP</name>
        <dbReference type="ChEBI" id="CHEBI:30616"/>
    </ligand>
</feature>
<comment type="cofactor">
    <cofactor evidence="15">
        <name>Zn(2+)</name>
        <dbReference type="ChEBI" id="CHEBI:29105"/>
    </cofactor>
    <text evidence="15">Binds 1 zinc ion per subunit.</text>
</comment>
<dbReference type="SMART" id="SM00382">
    <property type="entry name" value="AAA"/>
    <property type="match status" value="1"/>
</dbReference>
<dbReference type="InterPro" id="IPR000642">
    <property type="entry name" value="Peptidase_M41"/>
</dbReference>
<comment type="subcellular location">
    <subcellularLocation>
        <location evidence="15">Cell membrane</location>
        <topology evidence="15">Multi-pass membrane protein</topology>
        <orientation evidence="15">Cytoplasmic side</orientation>
    </subcellularLocation>
    <subcellularLocation>
        <location evidence="1">Membrane</location>
    </subcellularLocation>
</comment>
<dbReference type="PANTHER" id="PTHR23076:SF97">
    <property type="entry name" value="ATP-DEPENDENT ZINC METALLOPROTEASE YME1L1"/>
    <property type="match status" value="1"/>
</dbReference>
<comment type="similarity">
    <text evidence="14 15">In the central section; belongs to the AAA ATPase family.</text>
</comment>
<dbReference type="FunFam" id="1.10.8.60:FF:000001">
    <property type="entry name" value="ATP-dependent zinc metalloprotease FtsH"/>
    <property type="match status" value="1"/>
</dbReference>
<dbReference type="Gene3D" id="1.20.58.760">
    <property type="entry name" value="Peptidase M41"/>
    <property type="match status" value="1"/>
</dbReference>
<proteinExistence type="inferred from homology"/>
<dbReference type="STRING" id="118110.XW81_01755"/>
<reference evidence="18 19" key="1">
    <citation type="submission" date="2015-04" db="EMBL/GenBank/DDBJ databases">
        <title>Buchnera aphidicola assembly.</title>
        <authorList>
            <person name="Zhang Y."/>
        </authorList>
    </citation>
    <scope>NUCLEOTIDE SEQUENCE [LARGE SCALE GENOMIC DNA]</scope>
    <source>
        <strain evidence="18 19">SC</strain>
    </source>
</reference>
<keyword evidence="19" id="KW-1185">Reference proteome</keyword>
<dbReference type="Pfam" id="PF06480">
    <property type="entry name" value="FtsH_ext"/>
    <property type="match status" value="1"/>
</dbReference>
<dbReference type="PATRIC" id="fig|118110.3.peg.353"/>
<protein>
    <recommendedName>
        <fullName evidence="15">ATP-dependent zinc metalloprotease FtsH</fullName>
        <ecNumber evidence="15">3.4.24.-</ecNumber>
    </recommendedName>
</protein>
<evidence type="ECO:0000256" key="15">
    <source>
        <dbReference type="HAMAP-Rule" id="MF_01458"/>
    </source>
</evidence>
<feature type="binding site" evidence="15">
    <location>
        <position position="492"/>
    </location>
    <ligand>
        <name>Zn(2+)</name>
        <dbReference type="ChEBI" id="CHEBI:29105"/>
        <note>catalytic</note>
    </ligand>
</feature>
<dbReference type="InterPro" id="IPR027417">
    <property type="entry name" value="P-loop_NTPase"/>
</dbReference>
<feature type="domain" description="AAA+ ATPase" evidence="17">
    <location>
        <begin position="184"/>
        <end position="323"/>
    </location>
</feature>
<dbReference type="EC" id="3.4.24.-" evidence="15"/>
<dbReference type="FunFam" id="3.30.720.210:FF:000001">
    <property type="entry name" value="ATP-dependent zinc metalloprotease FtsH"/>
    <property type="match status" value="1"/>
</dbReference>
<keyword evidence="5 15" id="KW-0812">Transmembrane</keyword>
<keyword evidence="4 15" id="KW-0645">Protease</keyword>
<dbReference type="NCBIfam" id="TIGR01241">
    <property type="entry name" value="FtsH_fam"/>
    <property type="match status" value="1"/>
</dbReference>
<dbReference type="FunFam" id="1.20.58.760:FF:000001">
    <property type="entry name" value="ATP-dependent zinc metalloprotease FtsH"/>
    <property type="match status" value="1"/>
</dbReference>
<dbReference type="GO" id="GO:0016887">
    <property type="term" value="F:ATP hydrolysis activity"/>
    <property type="evidence" value="ECO:0007669"/>
    <property type="project" value="UniProtKB-UniRule"/>
</dbReference>
<accession>A0A172WDV2</accession>
<dbReference type="GO" id="GO:0030163">
    <property type="term" value="P:protein catabolic process"/>
    <property type="evidence" value="ECO:0007669"/>
    <property type="project" value="UniProtKB-UniRule"/>
</dbReference>
<evidence type="ECO:0000256" key="11">
    <source>
        <dbReference type="ARBA" id="ARBA00022989"/>
    </source>
</evidence>
<dbReference type="GO" id="GO:0006508">
    <property type="term" value="P:proteolysis"/>
    <property type="evidence" value="ECO:0007669"/>
    <property type="project" value="UniProtKB-KW"/>
</dbReference>
<dbReference type="EMBL" id="CP011299">
    <property type="protein sequence ID" value="ANF17117.1"/>
    <property type="molecule type" value="Genomic_DNA"/>
</dbReference>
<dbReference type="CDD" id="cd19501">
    <property type="entry name" value="RecA-like_FtsH"/>
    <property type="match status" value="1"/>
</dbReference>
<dbReference type="InterPro" id="IPR041569">
    <property type="entry name" value="AAA_lid_3"/>
</dbReference>
<organism evidence="18 19">
    <name type="scientific">Buchnera aphidicola subsp. Schlechtendalia chinensis</name>
    <dbReference type="NCBI Taxonomy" id="118110"/>
    <lineage>
        <taxon>Bacteria</taxon>
        <taxon>Pseudomonadati</taxon>
        <taxon>Pseudomonadota</taxon>
        <taxon>Gammaproteobacteria</taxon>
        <taxon>Enterobacterales</taxon>
        <taxon>Erwiniaceae</taxon>
        <taxon>Buchnera</taxon>
    </lineage>
</organism>
<comment type="caution">
    <text evidence="15">Lacks conserved residue(s) required for the propagation of feature annotation.</text>
</comment>
<keyword evidence="13 15" id="KW-0472">Membrane</keyword>
<evidence type="ECO:0000256" key="16">
    <source>
        <dbReference type="RuleBase" id="RU003651"/>
    </source>
</evidence>
<dbReference type="GO" id="GO:0005524">
    <property type="term" value="F:ATP binding"/>
    <property type="evidence" value="ECO:0007669"/>
    <property type="project" value="UniProtKB-UniRule"/>
</dbReference>
<dbReference type="GO" id="GO:0004222">
    <property type="term" value="F:metalloendopeptidase activity"/>
    <property type="evidence" value="ECO:0007669"/>
    <property type="project" value="InterPro"/>
</dbReference>
<evidence type="ECO:0000256" key="5">
    <source>
        <dbReference type="ARBA" id="ARBA00022692"/>
    </source>
</evidence>
<evidence type="ECO:0000256" key="10">
    <source>
        <dbReference type="ARBA" id="ARBA00022840"/>
    </source>
</evidence>
<dbReference type="RefSeq" id="WP_075474240.1">
    <property type="nucleotide sequence ID" value="NZ_CP011299.1"/>
</dbReference>
<dbReference type="GO" id="GO:0008270">
    <property type="term" value="F:zinc ion binding"/>
    <property type="evidence" value="ECO:0007669"/>
    <property type="project" value="UniProtKB-UniRule"/>
</dbReference>
<keyword evidence="9 15" id="KW-0862">Zinc</keyword>
<dbReference type="Proteomes" id="UP000077654">
    <property type="component" value="Chromosome"/>
</dbReference>
<dbReference type="Gene3D" id="3.30.720.210">
    <property type="match status" value="1"/>
</dbReference>
<evidence type="ECO:0000256" key="14">
    <source>
        <dbReference type="ARBA" id="ARBA00061570"/>
    </source>
</evidence>
<dbReference type="PROSITE" id="PS00674">
    <property type="entry name" value="AAA"/>
    <property type="match status" value="1"/>
</dbReference>
<keyword evidence="6 15" id="KW-0479">Metal-binding</keyword>
<dbReference type="Pfam" id="PF01434">
    <property type="entry name" value="Peptidase_M41"/>
    <property type="match status" value="1"/>
</dbReference>
<evidence type="ECO:0000256" key="7">
    <source>
        <dbReference type="ARBA" id="ARBA00022741"/>
    </source>
</evidence>
<sequence length="609" mass="68107">MAKNLILWLVIAAVVLSIFQNFNANNINYRKVDYSTFLSEVNQDQIRETYINGREINVVKKDNSRYTTYIPIHDPKLLDTLLVKNIKVVGEIQEDPSFLTSVFVSWFPMLLLIGIWVFFMRQMHIGGGKGAMSFGKSKARMLSENQITITFSDVAGCDEAKSEVKELVDYLREPSRFQKLGGKIPKGILMVGPPGTGKTLLAKAIAGEAKVPFFTISGSDFVEMFVGVGASRVRDMFEHSRKSAPCIIFIDEIDAVGRQRGAGLGGGHDEREQTLNQMLVEMDGFDGNEGVILIAATNRPDVLDPALLRPGRFDRQIFVALPDIRGREQIIKVHMKKVPLGKDVNPMIIARGTPGFSGADLANLVNEAALFAARTDRQVVSMFDFERAKDKIIMGTERRSMVITDKQKESTAYHEAGHVIVGRLVPEHDPAHKVTIIPRGRALGVTFFLPEDDVLSLSKNKLESQISTLYGGRLAEEIIYGSNNVSTGAFNDIKVATSLARNMVTQWGFSKRLGPLLYSEEEGEIFLGRTVAKSKHMSDETARIIDEEVKLLIEKNYQRAKKILRENLDILHAMKDALIKYETIDSCQINDLMERKTVRTPDGWHENNN</sequence>
<dbReference type="NCBIfam" id="NF008004">
    <property type="entry name" value="PRK10733.1"/>
    <property type="match status" value="1"/>
</dbReference>
<evidence type="ECO:0000256" key="13">
    <source>
        <dbReference type="ARBA" id="ARBA00023136"/>
    </source>
</evidence>
<dbReference type="GO" id="GO:0005886">
    <property type="term" value="C:plasma membrane"/>
    <property type="evidence" value="ECO:0007669"/>
    <property type="project" value="UniProtKB-SubCell"/>
</dbReference>
<dbReference type="SUPFAM" id="SSF52540">
    <property type="entry name" value="P-loop containing nucleoside triphosphate hydrolases"/>
    <property type="match status" value="1"/>
</dbReference>
<keyword evidence="12 15" id="KW-0482">Metalloprotease</keyword>
<evidence type="ECO:0000256" key="3">
    <source>
        <dbReference type="ARBA" id="ARBA00022475"/>
    </source>
</evidence>
<evidence type="ECO:0000256" key="1">
    <source>
        <dbReference type="ARBA" id="ARBA00004370"/>
    </source>
</evidence>
<comment type="similarity">
    <text evidence="16">Belongs to the AAA ATPase family.</text>
</comment>
<dbReference type="SUPFAM" id="SSF140990">
    <property type="entry name" value="FtsH protease domain-like"/>
    <property type="match status" value="1"/>
</dbReference>
<keyword evidence="3 15" id="KW-1003">Cell membrane</keyword>
<feature type="transmembrane region" description="Helical" evidence="15">
    <location>
        <begin position="98"/>
        <end position="119"/>
    </location>
</feature>
<name>A0A172WDV2_BUCSC</name>
<dbReference type="InterPro" id="IPR011546">
    <property type="entry name" value="Pept_M41_FtsH_extracell"/>
</dbReference>
<feature type="active site" evidence="15">
    <location>
        <position position="415"/>
    </location>
</feature>
<dbReference type="InterPro" id="IPR003959">
    <property type="entry name" value="ATPase_AAA_core"/>
</dbReference>
<evidence type="ECO:0000313" key="18">
    <source>
        <dbReference type="EMBL" id="ANF17117.1"/>
    </source>
</evidence>
<dbReference type="InterPro" id="IPR003593">
    <property type="entry name" value="AAA+_ATPase"/>
</dbReference>
<feature type="binding site" evidence="15">
    <location>
        <position position="418"/>
    </location>
    <ligand>
        <name>Zn(2+)</name>
        <dbReference type="ChEBI" id="CHEBI:29105"/>
        <note>catalytic</note>
    </ligand>
</feature>
<dbReference type="FunFam" id="3.40.50.300:FF:000001">
    <property type="entry name" value="ATP-dependent zinc metalloprotease FtsH"/>
    <property type="match status" value="1"/>
</dbReference>
<dbReference type="HAMAP" id="MF_01458">
    <property type="entry name" value="FtsH"/>
    <property type="match status" value="1"/>
</dbReference>
<evidence type="ECO:0000259" key="17">
    <source>
        <dbReference type="SMART" id="SM00382"/>
    </source>
</evidence>
<evidence type="ECO:0000256" key="2">
    <source>
        <dbReference type="ARBA" id="ARBA00010044"/>
    </source>
</evidence>
<dbReference type="Gene3D" id="1.10.8.60">
    <property type="match status" value="1"/>
</dbReference>
<dbReference type="InterPro" id="IPR003960">
    <property type="entry name" value="ATPase_AAA_CS"/>
</dbReference>
<comment type="subunit">
    <text evidence="15">Homohexamer.</text>
</comment>
<evidence type="ECO:0000256" key="4">
    <source>
        <dbReference type="ARBA" id="ARBA00022670"/>
    </source>
</evidence>
<dbReference type="OrthoDB" id="9809379at2"/>
<evidence type="ECO:0000256" key="6">
    <source>
        <dbReference type="ARBA" id="ARBA00022723"/>
    </source>
</evidence>
<evidence type="ECO:0000256" key="9">
    <source>
        <dbReference type="ARBA" id="ARBA00022833"/>
    </source>
</evidence>
<dbReference type="GO" id="GO:0004176">
    <property type="term" value="F:ATP-dependent peptidase activity"/>
    <property type="evidence" value="ECO:0007669"/>
    <property type="project" value="InterPro"/>
</dbReference>
<dbReference type="PANTHER" id="PTHR23076">
    <property type="entry name" value="METALLOPROTEASE M41 FTSH"/>
    <property type="match status" value="1"/>
</dbReference>
<dbReference type="Gene3D" id="3.40.50.300">
    <property type="entry name" value="P-loop containing nucleotide triphosphate hydrolases"/>
    <property type="match status" value="1"/>
</dbReference>
<gene>
    <name evidence="18" type="primary">hflB</name>
    <name evidence="15" type="synonym">ftsH</name>
    <name evidence="18" type="ORF">XW81_01755</name>
</gene>
<comment type="similarity">
    <text evidence="2 15">In the C-terminal section; belongs to the peptidase M41 family.</text>
</comment>
<evidence type="ECO:0000256" key="12">
    <source>
        <dbReference type="ARBA" id="ARBA00023049"/>
    </source>
</evidence>
<keyword evidence="11 15" id="KW-1133">Transmembrane helix</keyword>
<evidence type="ECO:0000313" key="19">
    <source>
        <dbReference type="Proteomes" id="UP000077654"/>
    </source>
</evidence>
<dbReference type="AlphaFoldDB" id="A0A172WDV2"/>
<dbReference type="InterPro" id="IPR005936">
    <property type="entry name" value="FtsH"/>
</dbReference>
<dbReference type="InterPro" id="IPR037219">
    <property type="entry name" value="Peptidase_M41-like"/>
</dbReference>
<evidence type="ECO:0000256" key="8">
    <source>
        <dbReference type="ARBA" id="ARBA00022801"/>
    </source>
</evidence>
<keyword evidence="8 15" id="KW-0378">Hydrolase</keyword>
<keyword evidence="10 15" id="KW-0067">ATP-binding</keyword>
<dbReference type="Pfam" id="PF17862">
    <property type="entry name" value="AAA_lid_3"/>
    <property type="match status" value="1"/>
</dbReference>
<dbReference type="Pfam" id="PF00004">
    <property type="entry name" value="AAA"/>
    <property type="match status" value="1"/>
</dbReference>